<dbReference type="HAMAP" id="MF_00376">
    <property type="entry name" value="Dephospho_CoA_kinase"/>
    <property type="match status" value="1"/>
</dbReference>
<dbReference type="GO" id="GO:0005524">
    <property type="term" value="F:ATP binding"/>
    <property type="evidence" value="ECO:0007669"/>
    <property type="project" value="UniProtKB-KW"/>
</dbReference>
<proteinExistence type="inferred from homology"/>
<dbReference type="NCBIfam" id="TIGR00152">
    <property type="entry name" value="dephospho-CoA kinase"/>
    <property type="match status" value="1"/>
</dbReference>
<evidence type="ECO:0000313" key="5">
    <source>
        <dbReference type="Proteomes" id="UP000646827"/>
    </source>
</evidence>
<dbReference type="GO" id="GO:0005737">
    <property type="term" value="C:cytoplasm"/>
    <property type="evidence" value="ECO:0007669"/>
    <property type="project" value="UniProtKB-ARBA"/>
</dbReference>
<evidence type="ECO:0000313" key="4">
    <source>
        <dbReference type="EMBL" id="KAG2227465.1"/>
    </source>
</evidence>
<dbReference type="InterPro" id="IPR027417">
    <property type="entry name" value="P-loop_NTPase"/>
</dbReference>
<dbReference type="InterPro" id="IPR001977">
    <property type="entry name" value="Depp_CoAkinase"/>
</dbReference>
<dbReference type="SUPFAM" id="SSF52540">
    <property type="entry name" value="P-loop containing nucleoside triphosphate hydrolases"/>
    <property type="match status" value="1"/>
</dbReference>
<gene>
    <name evidence="4" type="ORF">INT45_007490</name>
</gene>
<sequence>MKLVGLTGGIASGKSTVSRLLQERNIPIIDADKIARKVVEPGQSANRLIRKHFGDEVFLPNGEINRPKLGEVIFADPAKRKILNQCTHPAVRIEMLKQAFFYWIKGADVVVLDVPLLLESGMDKLVGTTVVVYCSEVLQLQRLMNRDGLSEDAATQRIRAQMPLSDKVKRADVVLDNSTNIAQLETQVKNLISRIKPSPITWLLEYAGPPTILVGALVAIKMYAPHLLLSLGNWIAKQRSSAA</sequence>
<comment type="caution">
    <text evidence="4">The sequence shown here is derived from an EMBL/GenBank/DDBJ whole genome shotgun (WGS) entry which is preliminary data.</text>
</comment>
<protein>
    <recommendedName>
        <fullName evidence="6">Dephospho-CoA kinase</fullName>
    </recommendedName>
</protein>
<evidence type="ECO:0000256" key="1">
    <source>
        <dbReference type="ARBA" id="ARBA00009018"/>
    </source>
</evidence>
<dbReference type="Pfam" id="PF01121">
    <property type="entry name" value="CoaE"/>
    <property type="match status" value="1"/>
</dbReference>
<keyword evidence="2" id="KW-0547">Nucleotide-binding</keyword>
<keyword evidence="3" id="KW-0067">ATP-binding</keyword>
<dbReference type="EMBL" id="JAEPRB010000007">
    <property type="protein sequence ID" value="KAG2227465.1"/>
    <property type="molecule type" value="Genomic_DNA"/>
</dbReference>
<name>A0A8H7VNS4_9FUNG</name>
<organism evidence="4 5">
    <name type="scientific">Circinella minor</name>
    <dbReference type="NCBI Taxonomy" id="1195481"/>
    <lineage>
        <taxon>Eukaryota</taxon>
        <taxon>Fungi</taxon>
        <taxon>Fungi incertae sedis</taxon>
        <taxon>Mucoromycota</taxon>
        <taxon>Mucoromycotina</taxon>
        <taxon>Mucoromycetes</taxon>
        <taxon>Mucorales</taxon>
        <taxon>Lichtheimiaceae</taxon>
        <taxon>Circinella</taxon>
    </lineage>
</organism>
<dbReference type="PROSITE" id="PS51219">
    <property type="entry name" value="DPCK"/>
    <property type="match status" value="1"/>
</dbReference>
<dbReference type="Gene3D" id="3.40.50.300">
    <property type="entry name" value="P-loop containing nucleotide triphosphate hydrolases"/>
    <property type="match status" value="1"/>
</dbReference>
<keyword evidence="5" id="KW-1185">Reference proteome</keyword>
<dbReference type="CDD" id="cd02022">
    <property type="entry name" value="DPCK"/>
    <property type="match status" value="1"/>
</dbReference>
<dbReference type="FunFam" id="3.40.50.300:FF:000485">
    <property type="entry name" value="Dephospho-CoA kinase CAB5"/>
    <property type="match status" value="1"/>
</dbReference>
<dbReference type="PANTHER" id="PTHR10695:SF46">
    <property type="entry name" value="BIFUNCTIONAL COENZYME A SYNTHASE-RELATED"/>
    <property type="match status" value="1"/>
</dbReference>
<reference evidence="4 5" key="1">
    <citation type="submission" date="2020-12" db="EMBL/GenBank/DDBJ databases">
        <title>Metabolic potential, ecology and presence of endohyphal bacteria is reflected in genomic diversity of Mucoromycotina.</title>
        <authorList>
            <person name="Muszewska A."/>
            <person name="Okrasinska A."/>
            <person name="Steczkiewicz K."/>
            <person name="Drgas O."/>
            <person name="Orlowska M."/>
            <person name="Perlinska-Lenart U."/>
            <person name="Aleksandrzak-Piekarczyk T."/>
            <person name="Szatraj K."/>
            <person name="Zielenkiewicz U."/>
            <person name="Pilsyk S."/>
            <person name="Malc E."/>
            <person name="Mieczkowski P."/>
            <person name="Kruszewska J.S."/>
            <person name="Biernat P."/>
            <person name="Pawlowska J."/>
        </authorList>
    </citation>
    <scope>NUCLEOTIDE SEQUENCE [LARGE SCALE GENOMIC DNA]</scope>
    <source>
        <strain evidence="4 5">CBS 142.35</strain>
    </source>
</reference>
<dbReference type="OrthoDB" id="247245at2759"/>
<comment type="similarity">
    <text evidence="1">Belongs to the CoaE family.</text>
</comment>
<dbReference type="Proteomes" id="UP000646827">
    <property type="component" value="Unassembled WGS sequence"/>
</dbReference>
<dbReference type="GO" id="GO:0015937">
    <property type="term" value="P:coenzyme A biosynthetic process"/>
    <property type="evidence" value="ECO:0007669"/>
    <property type="project" value="InterPro"/>
</dbReference>
<dbReference type="AlphaFoldDB" id="A0A8H7VNS4"/>
<evidence type="ECO:0000256" key="3">
    <source>
        <dbReference type="ARBA" id="ARBA00022840"/>
    </source>
</evidence>
<accession>A0A8H7VNS4</accession>
<dbReference type="PANTHER" id="PTHR10695">
    <property type="entry name" value="DEPHOSPHO-COA KINASE-RELATED"/>
    <property type="match status" value="1"/>
</dbReference>
<dbReference type="GO" id="GO:0004140">
    <property type="term" value="F:dephospho-CoA kinase activity"/>
    <property type="evidence" value="ECO:0007669"/>
    <property type="project" value="InterPro"/>
</dbReference>
<evidence type="ECO:0008006" key="6">
    <source>
        <dbReference type="Google" id="ProtNLM"/>
    </source>
</evidence>
<evidence type="ECO:0000256" key="2">
    <source>
        <dbReference type="ARBA" id="ARBA00022741"/>
    </source>
</evidence>